<dbReference type="InterPro" id="IPR007822">
    <property type="entry name" value="LANC-like"/>
</dbReference>
<feature type="binding site" evidence="1">
    <location>
        <position position="277"/>
    </location>
    <ligand>
        <name>Zn(2+)</name>
        <dbReference type="ChEBI" id="CHEBI:29105"/>
    </ligand>
</feature>
<dbReference type="GO" id="GO:0046872">
    <property type="term" value="F:metal ion binding"/>
    <property type="evidence" value="ECO:0007669"/>
    <property type="project" value="UniProtKB-KW"/>
</dbReference>
<dbReference type="Gene3D" id="1.50.10.20">
    <property type="match status" value="1"/>
</dbReference>
<reference evidence="2 3" key="1">
    <citation type="submission" date="2014-04" db="EMBL/GenBank/DDBJ databases">
        <title>Variable characteristics of bacteriocin-producing Streptococcus salivarius strains isolated from Malaysian subjects.</title>
        <authorList>
            <person name="Philip K."/>
            <person name="Barbour A."/>
        </authorList>
    </citation>
    <scope>NUCLEOTIDE SEQUENCE [LARGE SCALE GENOMIC DNA]</scope>
    <source>
        <strain evidence="2 3">NU10</strain>
    </source>
</reference>
<feature type="binding site" evidence="1">
    <location>
        <position position="323"/>
    </location>
    <ligand>
        <name>Zn(2+)</name>
        <dbReference type="ChEBI" id="CHEBI:29105"/>
    </ligand>
</feature>
<comment type="caution">
    <text evidence="2">The sequence shown here is derived from an EMBL/GenBank/DDBJ whole genome shotgun (WGS) entry which is preliminary data.</text>
</comment>
<dbReference type="GO" id="GO:0031179">
    <property type="term" value="P:peptide modification"/>
    <property type="evidence" value="ECO:0007669"/>
    <property type="project" value="InterPro"/>
</dbReference>
<dbReference type="InterPro" id="IPR033889">
    <property type="entry name" value="LanC"/>
</dbReference>
<keyword evidence="1" id="KW-0862">Zinc</keyword>
<protein>
    <submittedName>
        <fullName evidence="2">Lanthionine synthetase</fullName>
    </submittedName>
</protein>
<organism evidence="2 3">
    <name type="scientific">Streptococcus salivarius</name>
    <dbReference type="NCBI Taxonomy" id="1304"/>
    <lineage>
        <taxon>Bacteria</taxon>
        <taxon>Bacillati</taxon>
        <taxon>Bacillota</taxon>
        <taxon>Bacilli</taxon>
        <taxon>Lactobacillales</taxon>
        <taxon>Streptococcaceae</taxon>
        <taxon>Streptococcus</taxon>
    </lineage>
</organism>
<dbReference type="EMBL" id="JJMT01000011">
    <property type="protein sequence ID" value="KEO45371.1"/>
    <property type="molecule type" value="Genomic_DNA"/>
</dbReference>
<dbReference type="Pfam" id="PF05147">
    <property type="entry name" value="LANC_like"/>
    <property type="match status" value="1"/>
</dbReference>
<gene>
    <name evidence="2" type="ORF">DL07_01445</name>
</gene>
<keyword evidence="1" id="KW-0479">Metal-binding</keyword>
<dbReference type="Proteomes" id="UP000027855">
    <property type="component" value="Unassembled WGS sequence"/>
</dbReference>
<dbReference type="SUPFAM" id="SSF158745">
    <property type="entry name" value="LanC-like"/>
    <property type="match status" value="1"/>
</dbReference>
<dbReference type="SMART" id="SM01260">
    <property type="entry name" value="LANC_like"/>
    <property type="match status" value="1"/>
</dbReference>
<dbReference type="PRINTS" id="PR01955">
    <property type="entry name" value="LANCFRANKIA"/>
</dbReference>
<sequence>MTPQIEQILDYVADRFTNYEQIVAESTNETLISIESKYKNTFFEKSLSHGIPSLILMYSSLYKVTRQDKYMDLSNSYISKLVEIISKDGIESPSLYAGTAGISLAIREASISGKYYTKLLDSLHRLLKEQIQEKLIISLSNIDKGIIDPFDYDMVNGFSGIANYLMLEREYFFEELKQIGMYLLKYIETIFSKVKNCSIDSKIEFDLGIAHGIVGPMLILAKLRSERILEDNDEILNKAIKLVFLYRREDKLWPGKIYSDNILNRDFKNLPTRMAWCYGTPGTSLALFKICQLMDLNYTDSIIESLIAQITSPEKNIYSLTMCHGLSGVSFIYDLIGRSNSNVRLVNFAECLRQEIIIQFSGQKIFGYTDREKLGEVEIEFESVGILQGVSGIVLFLLNPYSDEKLLWERMFI</sequence>
<feature type="binding site" evidence="1">
    <location>
        <position position="324"/>
    </location>
    <ligand>
        <name>Zn(2+)</name>
        <dbReference type="ChEBI" id="CHEBI:29105"/>
    </ligand>
</feature>
<dbReference type="AlphaFoldDB" id="A0A074IWW2"/>
<accession>A0A074IWW2</accession>
<evidence type="ECO:0000313" key="3">
    <source>
        <dbReference type="Proteomes" id="UP000027855"/>
    </source>
</evidence>
<dbReference type="CDD" id="cd04793">
    <property type="entry name" value="LanC"/>
    <property type="match status" value="1"/>
</dbReference>
<name>A0A074IWW2_STRSL</name>
<evidence type="ECO:0000313" key="2">
    <source>
        <dbReference type="EMBL" id="KEO45371.1"/>
    </source>
</evidence>
<proteinExistence type="predicted"/>
<dbReference type="RefSeq" id="WP_037601598.1">
    <property type="nucleotide sequence ID" value="NZ_JJMS01000003.1"/>
</dbReference>
<evidence type="ECO:0000256" key="1">
    <source>
        <dbReference type="PIRSR" id="PIRSR607822-1"/>
    </source>
</evidence>
<dbReference type="PRINTS" id="PR01950">
    <property type="entry name" value="LANCSUPER"/>
</dbReference>